<keyword evidence="10" id="KW-1185">Reference proteome</keyword>
<dbReference type="SUPFAM" id="SSF55060">
    <property type="entry name" value="GHMP Kinase, C-terminal domain"/>
    <property type="match status" value="1"/>
</dbReference>
<evidence type="ECO:0000259" key="8">
    <source>
        <dbReference type="Pfam" id="PF10509"/>
    </source>
</evidence>
<dbReference type="Pfam" id="PF08544">
    <property type="entry name" value="GHMP_kinases_C"/>
    <property type="match status" value="1"/>
</dbReference>
<dbReference type="PRINTS" id="PR00473">
    <property type="entry name" value="GALCTOKINASE"/>
</dbReference>
<feature type="domain" description="GHMP kinase N-terminal" evidence="6">
    <location>
        <begin position="113"/>
        <end position="201"/>
    </location>
</feature>
<dbReference type="Pfam" id="PF10509">
    <property type="entry name" value="GalKase_gal_bdg"/>
    <property type="match status" value="1"/>
</dbReference>
<dbReference type="InterPro" id="IPR036554">
    <property type="entry name" value="GHMP_kinase_C_sf"/>
</dbReference>
<dbReference type="InterPro" id="IPR020568">
    <property type="entry name" value="Ribosomal_Su5_D2-typ_SF"/>
</dbReference>
<sequence>MEESSTDQPPVLCETPQSQKKRIDDLCASFETKYKKKPLFVARASGRVNLIGEHIDYCGYSVLPMAIEQDIIMAVATNDNTELHLSNINLKFNDFVTSVTSFSIVQSKPEWHNYILCGIRGIIERAGMTDAPQGMSIMVDGNIPNSAGLSSSSALVCCAGLATMQANGLAFSKTELADICMRCEHYIGTQGGGMDQSICFLAKAGTAKHIEFNPIRAHDVSLPEGVTFVVANSCVELQKASTSHFNIRVVECRLASQILAKSKGLEWRKMRRLADVEKALGVSLSDMEELVGQLLHPKSYTKEEVCGILGVSQDELNSESLSPNTLHVQYFKLHNRAKHVFSEANRVLKFKALCKDSGAEDTAQLLGDLMNDSHASCRDLYECSCPELDELVEVCKRAGALGSRLTGAGWAGCTVSMVPTDALQAFLKQVEDEFYAKDPNRRSKVTESLFATQPGRGAVIYQL</sequence>
<dbReference type="PANTHER" id="PTHR10457:SF7">
    <property type="entry name" value="GALACTOKINASE-RELATED"/>
    <property type="match status" value="1"/>
</dbReference>
<keyword evidence="4" id="KW-0418">Kinase</keyword>
<keyword evidence="3" id="KW-0547">Nucleotide-binding</keyword>
<dbReference type="NCBIfam" id="TIGR00131">
    <property type="entry name" value="gal_kin"/>
    <property type="match status" value="1"/>
</dbReference>
<evidence type="ECO:0000256" key="2">
    <source>
        <dbReference type="ARBA" id="ARBA00022679"/>
    </source>
</evidence>
<dbReference type="PIRSF" id="PIRSF000530">
    <property type="entry name" value="Galactokinase"/>
    <property type="match status" value="1"/>
</dbReference>
<dbReference type="GO" id="GO:0004335">
    <property type="term" value="F:galactokinase activity"/>
    <property type="evidence" value="ECO:0000318"/>
    <property type="project" value="GO_Central"/>
</dbReference>
<dbReference type="EnsemblMetazoa" id="XM_791339">
    <property type="protein sequence ID" value="XP_796432"/>
    <property type="gene ID" value="LOC591788"/>
</dbReference>
<protein>
    <recommendedName>
        <fullName evidence="11">N-acetylgalactosamine kinase</fullName>
    </recommendedName>
</protein>
<dbReference type="InterPro" id="IPR014721">
    <property type="entry name" value="Ribsml_uS5_D2-typ_fold_subgr"/>
</dbReference>
<feature type="domain" description="Galactokinase N-terminal" evidence="8">
    <location>
        <begin position="29"/>
        <end position="76"/>
    </location>
</feature>
<dbReference type="InterPro" id="IPR006204">
    <property type="entry name" value="GHMP_kinase_N_dom"/>
</dbReference>
<dbReference type="RefSeq" id="XP_796432.4">
    <property type="nucleotide sequence ID" value="XM_791339.5"/>
</dbReference>
<evidence type="ECO:0000259" key="7">
    <source>
        <dbReference type="Pfam" id="PF08544"/>
    </source>
</evidence>
<keyword evidence="5" id="KW-0067">ATP-binding</keyword>
<dbReference type="OrthoDB" id="187738at2759"/>
<dbReference type="FunFam" id="1.20.1440.340:FF:000001">
    <property type="entry name" value="N-acetylgalactosamine kinase isoform 2"/>
    <property type="match status" value="1"/>
</dbReference>
<dbReference type="Gene3D" id="3.30.70.3170">
    <property type="match status" value="1"/>
</dbReference>
<dbReference type="PROSITE" id="PS00106">
    <property type="entry name" value="GALACTOKINASE"/>
    <property type="match status" value="1"/>
</dbReference>
<dbReference type="InParanoid" id="A0A7M7RHE5"/>
<evidence type="ECO:0000313" key="10">
    <source>
        <dbReference type="Proteomes" id="UP000007110"/>
    </source>
</evidence>
<dbReference type="GO" id="GO:0005829">
    <property type="term" value="C:cytosol"/>
    <property type="evidence" value="ECO:0000318"/>
    <property type="project" value="GO_Central"/>
</dbReference>
<evidence type="ECO:0000259" key="6">
    <source>
        <dbReference type="Pfam" id="PF00288"/>
    </source>
</evidence>
<organism evidence="9 10">
    <name type="scientific">Strongylocentrotus purpuratus</name>
    <name type="common">Purple sea urchin</name>
    <dbReference type="NCBI Taxonomy" id="7668"/>
    <lineage>
        <taxon>Eukaryota</taxon>
        <taxon>Metazoa</taxon>
        <taxon>Echinodermata</taxon>
        <taxon>Eleutherozoa</taxon>
        <taxon>Echinozoa</taxon>
        <taxon>Echinoidea</taxon>
        <taxon>Euechinoidea</taxon>
        <taxon>Echinacea</taxon>
        <taxon>Camarodonta</taxon>
        <taxon>Echinidea</taxon>
        <taxon>Strongylocentrotidae</taxon>
        <taxon>Strongylocentrotus</taxon>
    </lineage>
</organism>
<dbReference type="FunFam" id="3.30.230.10:FF:000023">
    <property type="entry name" value="Putative N-acetylgalactosamine kinase"/>
    <property type="match status" value="1"/>
</dbReference>
<dbReference type="SUPFAM" id="SSF54211">
    <property type="entry name" value="Ribosomal protein S5 domain 2-like"/>
    <property type="match status" value="1"/>
</dbReference>
<name>A0A7M7RHE5_STRPU</name>
<dbReference type="PROSITE" id="PS00627">
    <property type="entry name" value="GHMP_KINASES_ATP"/>
    <property type="match status" value="1"/>
</dbReference>
<dbReference type="InterPro" id="IPR019741">
    <property type="entry name" value="Galactokinase_CS"/>
</dbReference>
<proteinExistence type="inferred from homology"/>
<evidence type="ECO:0008006" key="11">
    <source>
        <dbReference type="Google" id="ProtNLM"/>
    </source>
</evidence>
<dbReference type="Proteomes" id="UP000007110">
    <property type="component" value="Unassembled WGS sequence"/>
</dbReference>
<dbReference type="InterPro" id="IPR019539">
    <property type="entry name" value="GalKase_N"/>
</dbReference>
<dbReference type="CTD" id="2585"/>
<comment type="similarity">
    <text evidence="1">Belongs to the GHMP kinase family. GalK subfamily.</text>
</comment>
<evidence type="ECO:0000256" key="1">
    <source>
        <dbReference type="ARBA" id="ARBA00006566"/>
    </source>
</evidence>
<evidence type="ECO:0000256" key="5">
    <source>
        <dbReference type="ARBA" id="ARBA00022840"/>
    </source>
</evidence>
<dbReference type="PANTHER" id="PTHR10457">
    <property type="entry name" value="MEVALONATE KINASE/GALACTOKINASE"/>
    <property type="match status" value="1"/>
</dbReference>
<evidence type="ECO:0000313" key="9">
    <source>
        <dbReference type="EnsemblMetazoa" id="XP_796432"/>
    </source>
</evidence>
<dbReference type="KEGG" id="spu:591788"/>
<feature type="domain" description="GHMP kinase C-terminal" evidence="7">
    <location>
        <begin position="362"/>
        <end position="435"/>
    </location>
</feature>
<dbReference type="FunCoup" id="A0A7M7RHE5">
    <property type="interactions" value="1671"/>
</dbReference>
<dbReference type="InterPro" id="IPR006206">
    <property type="entry name" value="Mevalonate/galactokinase"/>
</dbReference>
<dbReference type="GO" id="GO:0005524">
    <property type="term" value="F:ATP binding"/>
    <property type="evidence" value="ECO:0007669"/>
    <property type="project" value="UniProtKB-KW"/>
</dbReference>
<dbReference type="GeneID" id="591788"/>
<dbReference type="Pfam" id="PF00288">
    <property type="entry name" value="GHMP_kinases_N"/>
    <property type="match status" value="1"/>
</dbReference>
<dbReference type="GO" id="GO:0006012">
    <property type="term" value="P:galactose metabolic process"/>
    <property type="evidence" value="ECO:0000318"/>
    <property type="project" value="GO_Central"/>
</dbReference>
<accession>A0A7M7RHE5</accession>
<evidence type="ECO:0000256" key="3">
    <source>
        <dbReference type="ARBA" id="ARBA00022741"/>
    </source>
</evidence>
<dbReference type="Gene3D" id="1.20.1440.340">
    <property type="match status" value="1"/>
</dbReference>
<evidence type="ECO:0000256" key="4">
    <source>
        <dbReference type="ARBA" id="ARBA00022777"/>
    </source>
</evidence>
<keyword evidence="2" id="KW-0808">Transferase</keyword>
<dbReference type="OMA" id="GFHDTYF"/>
<dbReference type="Gene3D" id="3.30.230.10">
    <property type="match status" value="1"/>
</dbReference>
<dbReference type="InterPro" id="IPR000705">
    <property type="entry name" value="Galactokinase"/>
</dbReference>
<dbReference type="InterPro" id="IPR006203">
    <property type="entry name" value="GHMP_knse_ATP-bd_CS"/>
</dbReference>
<dbReference type="InterPro" id="IPR013750">
    <property type="entry name" value="GHMP_kinase_C_dom"/>
</dbReference>
<dbReference type="AlphaFoldDB" id="A0A7M7RHE5"/>
<reference evidence="9" key="2">
    <citation type="submission" date="2021-01" db="UniProtKB">
        <authorList>
            <consortium name="EnsemblMetazoa"/>
        </authorList>
    </citation>
    <scope>IDENTIFICATION</scope>
</reference>
<dbReference type="PRINTS" id="PR00959">
    <property type="entry name" value="MEVGALKINASE"/>
</dbReference>
<reference evidence="10" key="1">
    <citation type="submission" date="2015-02" db="EMBL/GenBank/DDBJ databases">
        <title>Genome sequencing for Strongylocentrotus purpuratus.</title>
        <authorList>
            <person name="Murali S."/>
            <person name="Liu Y."/>
            <person name="Vee V."/>
            <person name="English A."/>
            <person name="Wang M."/>
            <person name="Skinner E."/>
            <person name="Han Y."/>
            <person name="Muzny D.M."/>
            <person name="Worley K.C."/>
            <person name="Gibbs R.A."/>
        </authorList>
    </citation>
    <scope>NUCLEOTIDE SEQUENCE</scope>
</reference>